<gene>
    <name evidence="3" type="ORF">MHIP_13230</name>
</gene>
<dbReference type="PRINTS" id="PR01438">
    <property type="entry name" value="UNVRSLSTRESS"/>
</dbReference>
<dbReference type="Gene3D" id="3.40.50.620">
    <property type="entry name" value="HUPs"/>
    <property type="match status" value="1"/>
</dbReference>
<comment type="caution">
    <text evidence="3">The sequence shown here is derived from an EMBL/GenBank/DDBJ whole genome shotgun (WGS) entry which is preliminary data.</text>
</comment>
<organism evidence="3 4">
    <name type="scientific">Mycolicibacterium hippocampi</name>
    <dbReference type="NCBI Taxonomy" id="659824"/>
    <lineage>
        <taxon>Bacteria</taxon>
        <taxon>Bacillati</taxon>
        <taxon>Actinomycetota</taxon>
        <taxon>Actinomycetes</taxon>
        <taxon>Mycobacteriales</taxon>
        <taxon>Mycobacteriaceae</taxon>
        <taxon>Mycolicibacterium</taxon>
    </lineage>
</organism>
<keyword evidence="4" id="KW-1185">Reference proteome</keyword>
<accession>A0A7I9ZII9</accession>
<dbReference type="InterPro" id="IPR014729">
    <property type="entry name" value="Rossmann-like_a/b/a_fold"/>
</dbReference>
<dbReference type="PANTHER" id="PTHR46268">
    <property type="entry name" value="STRESS RESPONSE PROTEIN NHAX"/>
    <property type="match status" value="1"/>
</dbReference>
<evidence type="ECO:0000313" key="4">
    <source>
        <dbReference type="Proteomes" id="UP000465304"/>
    </source>
</evidence>
<dbReference type="Proteomes" id="UP000465304">
    <property type="component" value="Unassembled WGS sequence"/>
</dbReference>
<evidence type="ECO:0000256" key="1">
    <source>
        <dbReference type="ARBA" id="ARBA00008791"/>
    </source>
</evidence>
<dbReference type="PANTHER" id="PTHR46268:SF15">
    <property type="entry name" value="UNIVERSAL STRESS PROTEIN HP_0031"/>
    <property type="match status" value="1"/>
</dbReference>
<reference evidence="3 4" key="1">
    <citation type="journal article" date="2019" name="Emerg. Microbes Infect.">
        <title>Comprehensive subspecies identification of 175 nontuberculous mycobacteria species based on 7547 genomic profiles.</title>
        <authorList>
            <person name="Matsumoto Y."/>
            <person name="Kinjo T."/>
            <person name="Motooka D."/>
            <person name="Nabeya D."/>
            <person name="Jung N."/>
            <person name="Uechi K."/>
            <person name="Horii T."/>
            <person name="Iida T."/>
            <person name="Fujita J."/>
            <person name="Nakamura S."/>
        </authorList>
    </citation>
    <scope>NUCLEOTIDE SEQUENCE [LARGE SCALE GENOMIC DNA]</scope>
    <source>
        <strain evidence="3 4">JCM 30996</strain>
    </source>
</reference>
<dbReference type="Pfam" id="PF00582">
    <property type="entry name" value="Usp"/>
    <property type="match status" value="1"/>
</dbReference>
<dbReference type="InterPro" id="IPR006015">
    <property type="entry name" value="Universal_stress_UspA"/>
</dbReference>
<comment type="similarity">
    <text evidence="1">Belongs to the universal stress protein A family.</text>
</comment>
<dbReference type="RefSeq" id="WP_163887728.1">
    <property type="nucleotide sequence ID" value="NZ_BLLB01000002.1"/>
</dbReference>
<feature type="domain" description="UspA" evidence="2">
    <location>
        <begin position="17"/>
        <end position="161"/>
    </location>
</feature>
<evidence type="ECO:0000259" key="2">
    <source>
        <dbReference type="Pfam" id="PF00582"/>
    </source>
</evidence>
<name>A0A7I9ZII9_9MYCO</name>
<dbReference type="SUPFAM" id="SSF52402">
    <property type="entry name" value="Adenine nucleotide alpha hydrolases-like"/>
    <property type="match status" value="1"/>
</dbReference>
<dbReference type="EMBL" id="BLLB01000002">
    <property type="protein sequence ID" value="GFH00840.1"/>
    <property type="molecule type" value="Genomic_DNA"/>
</dbReference>
<dbReference type="AlphaFoldDB" id="A0A7I9ZII9"/>
<dbReference type="InterPro" id="IPR006016">
    <property type="entry name" value="UspA"/>
</dbReference>
<sequence length="164" mass="17119">MSSAGAGQLAGENKTVIVVAYDGSPTAQRAVHHASRFLNADRAVILTVWSPLDRGSDPLSYDLDGPPDPVDTGEVDIALAEAQRINDEGLELALAIGLPAEPLCLAETSTTWETIIAAADDLDADLIVTGTRAITGLRSLIQSSVADQVLRKGHHPVLIVPPGP</sequence>
<proteinExistence type="inferred from homology"/>
<evidence type="ECO:0000313" key="3">
    <source>
        <dbReference type="EMBL" id="GFH00840.1"/>
    </source>
</evidence>
<protein>
    <submittedName>
        <fullName evidence="3">Universal stress protein</fullName>
    </submittedName>
</protein>